<evidence type="ECO:0008006" key="3">
    <source>
        <dbReference type="Google" id="ProtNLM"/>
    </source>
</evidence>
<reference evidence="2" key="1">
    <citation type="submission" date="2016-10" db="EMBL/GenBank/DDBJ databases">
        <authorList>
            <person name="Varghese N."/>
            <person name="Submissions S."/>
        </authorList>
    </citation>
    <scope>NUCLEOTIDE SEQUENCE [LARGE SCALE GENOMIC DNA]</scope>
    <source>
        <strain evidence="2">Mob M</strain>
    </source>
</reference>
<sequence length="44" mass="5282">MKEENKICECGSIARNLSVTWNKKEYRCHDCYKKYLAKYGVKLH</sequence>
<accession>A0A1I4UPK4</accession>
<keyword evidence="2" id="KW-1185">Reference proteome</keyword>
<proteinExistence type="predicted"/>
<gene>
    <name evidence="1" type="ORF">SAMN04488696_2826</name>
</gene>
<dbReference type="Proteomes" id="UP000198535">
    <property type="component" value="Unassembled WGS sequence"/>
</dbReference>
<name>A0A1I4UPK4_9EURY</name>
<dbReference type="EMBL" id="FOUJ01000007">
    <property type="protein sequence ID" value="SFM90861.1"/>
    <property type="molecule type" value="Genomic_DNA"/>
</dbReference>
<dbReference type="AlphaFoldDB" id="A0A1I4UPK4"/>
<evidence type="ECO:0000313" key="2">
    <source>
        <dbReference type="Proteomes" id="UP000198535"/>
    </source>
</evidence>
<evidence type="ECO:0000313" key="1">
    <source>
        <dbReference type="EMBL" id="SFM90861.1"/>
    </source>
</evidence>
<organism evidence="1 2">
    <name type="scientific">Methanolobus profundi</name>
    <dbReference type="NCBI Taxonomy" id="487685"/>
    <lineage>
        <taxon>Archaea</taxon>
        <taxon>Methanobacteriati</taxon>
        <taxon>Methanobacteriota</taxon>
        <taxon>Stenosarchaea group</taxon>
        <taxon>Methanomicrobia</taxon>
        <taxon>Methanosarcinales</taxon>
        <taxon>Methanosarcinaceae</taxon>
        <taxon>Methanolobus</taxon>
    </lineage>
</organism>
<protein>
    <recommendedName>
        <fullName evidence="3">C2H2-type domain-containing protein</fullName>
    </recommendedName>
</protein>